<comment type="similarity">
    <text evidence="2 10">Belongs to the FKBP-type PPIase family. Tig subfamily.</text>
</comment>
<evidence type="ECO:0000256" key="4">
    <source>
        <dbReference type="ARBA" id="ARBA00016902"/>
    </source>
</evidence>
<dbReference type="NCBIfam" id="TIGR00115">
    <property type="entry name" value="tig"/>
    <property type="match status" value="1"/>
</dbReference>
<dbReference type="GO" id="GO:0051301">
    <property type="term" value="P:cell division"/>
    <property type="evidence" value="ECO:0007669"/>
    <property type="project" value="UniProtKB-KW"/>
</dbReference>
<evidence type="ECO:0000256" key="5">
    <source>
        <dbReference type="ARBA" id="ARBA00022490"/>
    </source>
</evidence>
<dbReference type="InterPro" id="IPR001179">
    <property type="entry name" value="PPIase_FKBP_dom"/>
</dbReference>
<evidence type="ECO:0000256" key="2">
    <source>
        <dbReference type="ARBA" id="ARBA00005464"/>
    </source>
</evidence>
<dbReference type="InterPro" id="IPR008880">
    <property type="entry name" value="Trigger_fac_C"/>
</dbReference>
<dbReference type="RefSeq" id="WP_167940054.1">
    <property type="nucleotide sequence ID" value="NZ_JAATJA010000001.1"/>
</dbReference>
<dbReference type="GO" id="GO:0003755">
    <property type="term" value="F:peptidyl-prolyl cis-trans isomerase activity"/>
    <property type="evidence" value="ECO:0007669"/>
    <property type="project" value="UniProtKB-UniRule"/>
</dbReference>
<dbReference type="Pfam" id="PF00254">
    <property type="entry name" value="FKBP_C"/>
    <property type="match status" value="1"/>
</dbReference>
<evidence type="ECO:0000313" key="15">
    <source>
        <dbReference type="Proteomes" id="UP000580856"/>
    </source>
</evidence>
<dbReference type="EC" id="5.2.1.8" evidence="3 10"/>
<dbReference type="GO" id="GO:0043022">
    <property type="term" value="F:ribosome binding"/>
    <property type="evidence" value="ECO:0007669"/>
    <property type="project" value="TreeGrafter"/>
</dbReference>
<dbReference type="SUPFAM" id="SSF54534">
    <property type="entry name" value="FKBP-like"/>
    <property type="match status" value="1"/>
</dbReference>
<dbReference type="PANTHER" id="PTHR30560">
    <property type="entry name" value="TRIGGER FACTOR CHAPERONE AND PEPTIDYL-PROLYL CIS/TRANS ISOMERASE"/>
    <property type="match status" value="1"/>
</dbReference>
<evidence type="ECO:0000259" key="11">
    <source>
        <dbReference type="Pfam" id="PF00254"/>
    </source>
</evidence>
<dbReference type="HAMAP" id="MF_00303">
    <property type="entry name" value="Trigger_factor_Tig"/>
    <property type="match status" value="1"/>
</dbReference>
<dbReference type="Proteomes" id="UP000580856">
    <property type="component" value="Unassembled WGS sequence"/>
</dbReference>
<comment type="function">
    <text evidence="10">Involved in protein export. Acts as a chaperone by maintaining the newly synthesized protein in an open conformation. Functions as a peptidyl-prolyl cis-trans isomerase.</text>
</comment>
<evidence type="ECO:0000313" key="14">
    <source>
        <dbReference type="EMBL" id="NJB66960.1"/>
    </source>
</evidence>
<dbReference type="InterPro" id="IPR036611">
    <property type="entry name" value="Trigger_fac_ribosome-bd_sf"/>
</dbReference>
<keyword evidence="5 10" id="KW-0963">Cytoplasm</keyword>
<comment type="subcellular location">
    <subcellularLocation>
        <location evidence="10">Cytoplasm</location>
    </subcellularLocation>
    <text evidence="10">About half TF is bound to the ribosome near the polypeptide exit tunnel while the other half is free in the cytoplasm.</text>
</comment>
<dbReference type="InterPro" id="IPR008881">
    <property type="entry name" value="Trigger_fac_ribosome-bd_bac"/>
</dbReference>
<protein>
    <recommendedName>
        <fullName evidence="4 10">Trigger factor</fullName>
        <shortName evidence="10">TF</shortName>
        <ecNumber evidence="3 10">5.2.1.8</ecNumber>
    </recommendedName>
    <alternativeName>
        <fullName evidence="9 10">PPIase</fullName>
    </alternativeName>
</protein>
<dbReference type="Pfam" id="PF05697">
    <property type="entry name" value="Trigger_N"/>
    <property type="match status" value="1"/>
</dbReference>
<evidence type="ECO:0000256" key="1">
    <source>
        <dbReference type="ARBA" id="ARBA00000971"/>
    </source>
</evidence>
<dbReference type="InterPro" id="IPR037041">
    <property type="entry name" value="Trigger_fac_C_sf"/>
</dbReference>
<reference evidence="14 15" key="1">
    <citation type="submission" date="2020-03" db="EMBL/GenBank/DDBJ databases">
        <title>Genomic Encyclopedia of Type Strains, Phase IV (KMG-IV): sequencing the most valuable type-strain genomes for metagenomic binning, comparative biology and taxonomic classification.</title>
        <authorList>
            <person name="Goeker M."/>
        </authorList>
    </citation>
    <scope>NUCLEOTIDE SEQUENCE [LARGE SCALE GENOMIC DNA]</scope>
    <source>
        <strain evidence="14 15">DSM 24233</strain>
    </source>
</reference>
<comment type="caution">
    <text evidence="14">The sequence shown here is derived from an EMBL/GenBank/DDBJ whole genome shotgun (WGS) entry which is preliminary data.</text>
</comment>
<organism evidence="14 15">
    <name type="scientific">Desulfobaculum xiamenense</name>
    <dbReference type="NCBI Taxonomy" id="995050"/>
    <lineage>
        <taxon>Bacteria</taxon>
        <taxon>Pseudomonadati</taxon>
        <taxon>Thermodesulfobacteriota</taxon>
        <taxon>Desulfovibrionia</taxon>
        <taxon>Desulfovibrionales</taxon>
        <taxon>Desulfovibrionaceae</taxon>
        <taxon>Desulfobaculum</taxon>
    </lineage>
</organism>
<evidence type="ECO:0000256" key="7">
    <source>
        <dbReference type="ARBA" id="ARBA00023186"/>
    </source>
</evidence>
<dbReference type="PANTHER" id="PTHR30560:SF3">
    <property type="entry name" value="TRIGGER FACTOR-LIKE PROTEIN TIG, CHLOROPLASTIC"/>
    <property type="match status" value="1"/>
</dbReference>
<dbReference type="GO" id="GO:0044183">
    <property type="term" value="F:protein folding chaperone"/>
    <property type="evidence" value="ECO:0007669"/>
    <property type="project" value="TreeGrafter"/>
</dbReference>
<comment type="domain">
    <text evidence="10">Consists of 3 domains; the N-terminus binds the ribosome, the middle domain has PPIase activity, while the C-terminus has intrinsic chaperone activity on its own.</text>
</comment>
<evidence type="ECO:0000256" key="10">
    <source>
        <dbReference type="HAMAP-Rule" id="MF_00303"/>
    </source>
</evidence>
<name>A0A846QIQ5_9BACT</name>
<dbReference type="Gene3D" id="3.10.50.40">
    <property type="match status" value="1"/>
</dbReference>
<accession>A0A846QIQ5</accession>
<dbReference type="AlphaFoldDB" id="A0A846QIQ5"/>
<dbReference type="GO" id="GO:0051083">
    <property type="term" value="P:'de novo' cotranslational protein folding"/>
    <property type="evidence" value="ECO:0007669"/>
    <property type="project" value="TreeGrafter"/>
</dbReference>
<dbReference type="Gene3D" id="3.30.70.1050">
    <property type="entry name" value="Trigger factor ribosome-binding domain"/>
    <property type="match status" value="1"/>
</dbReference>
<dbReference type="Gene3D" id="1.10.3120.10">
    <property type="entry name" value="Trigger factor, C-terminal domain"/>
    <property type="match status" value="1"/>
</dbReference>
<evidence type="ECO:0000256" key="8">
    <source>
        <dbReference type="ARBA" id="ARBA00023235"/>
    </source>
</evidence>
<evidence type="ECO:0000256" key="3">
    <source>
        <dbReference type="ARBA" id="ARBA00013194"/>
    </source>
</evidence>
<dbReference type="SUPFAM" id="SSF109998">
    <property type="entry name" value="Triger factor/SurA peptide-binding domain-like"/>
    <property type="match status" value="1"/>
</dbReference>
<dbReference type="Pfam" id="PF05698">
    <property type="entry name" value="Trigger_C"/>
    <property type="match status" value="1"/>
</dbReference>
<feature type="domain" description="Trigger factor C-terminal" evidence="13">
    <location>
        <begin position="263"/>
        <end position="418"/>
    </location>
</feature>
<keyword evidence="10" id="KW-0132">Cell division</keyword>
<dbReference type="SUPFAM" id="SSF102735">
    <property type="entry name" value="Trigger factor ribosome-binding domain"/>
    <property type="match status" value="1"/>
</dbReference>
<comment type="catalytic activity">
    <reaction evidence="1 10">
        <text>[protein]-peptidylproline (omega=180) = [protein]-peptidylproline (omega=0)</text>
        <dbReference type="Rhea" id="RHEA:16237"/>
        <dbReference type="Rhea" id="RHEA-COMP:10747"/>
        <dbReference type="Rhea" id="RHEA-COMP:10748"/>
        <dbReference type="ChEBI" id="CHEBI:83833"/>
        <dbReference type="ChEBI" id="CHEBI:83834"/>
        <dbReference type="EC" id="5.2.1.8"/>
    </reaction>
</comment>
<proteinExistence type="inferred from homology"/>
<evidence type="ECO:0000259" key="12">
    <source>
        <dbReference type="Pfam" id="PF05697"/>
    </source>
</evidence>
<sequence>MEYTIEEISPVERKVNVTIPAEEANAAITATIAMYKTSTDIKGFRKGKVPASIVESRFRNQIYQEATTDLINLQLNQILGESKLQPLSRLDVDAKELVRDEEFKYSVSFEVAPTFEIPSYAGLAVEQEIAVVEPSEIDEVVERIRTNMSELKDIEEDRLAQDGDVAVISFNAWSDGKELDEIKAQNFELPLGDGQALEAFENIVKKLKKGEKGEEDITFPEDFINKDFAGQTVTMRVTLNAIKERVKPELDDEFAKKAGGFASVEKMREAIEQSYLTSRKNLVKAAAEKKILDDLLSKVDFALPPALVEENIDRLVLDLKDRMERSGRRLESLGKTPEELRAEQKEKSEELVRTQLFLLAVAAKENLSVDPKEVDAHIFQEAMRQRMDPEALRHAYEENNLMFALRDRLMADKAMELIYAQADVKEVPAADLKKEN</sequence>
<dbReference type="GO" id="GO:0015031">
    <property type="term" value="P:protein transport"/>
    <property type="evidence" value="ECO:0007669"/>
    <property type="project" value="UniProtKB-UniRule"/>
</dbReference>
<dbReference type="InterPro" id="IPR046357">
    <property type="entry name" value="PPIase_dom_sf"/>
</dbReference>
<dbReference type="GO" id="GO:0005737">
    <property type="term" value="C:cytoplasm"/>
    <property type="evidence" value="ECO:0007669"/>
    <property type="project" value="UniProtKB-SubCell"/>
</dbReference>
<gene>
    <name evidence="10" type="primary">tig</name>
    <name evidence="14" type="ORF">GGQ74_000600</name>
</gene>
<evidence type="ECO:0000259" key="13">
    <source>
        <dbReference type="Pfam" id="PF05698"/>
    </source>
</evidence>
<evidence type="ECO:0000256" key="9">
    <source>
        <dbReference type="ARBA" id="ARBA00029986"/>
    </source>
</evidence>
<dbReference type="GO" id="GO:0043335">
    <property type="term" value="P:protein unfolding"/>
    <property type="evidence" value="ECO:0007669"/>
    <property type="project" value="TreeGrafter"/>
</dbReference>
<dbReference type="InterPro" id="IPR027304">
    <property type="entry name" value="Trigger_fact/SurA_dom_sf"/>
</dbReference>
<keyword evidence="10" id="KW-0131">Cell cycle</keyword>
<keyword evidence="7 10" id="KW-0143">Chaperone</keyword>
<dbReference type="InterPro" id="IPR005215">
    <property type="entry name" value="Trig_fac"/>
</dbReference>
<keyword evidence="6 10" id="KW-0697">Rotamase</keyword>
<dbReference type="PIRSF" id="PIRSF003095">
    <property type="entry name" value="Trigger_factor"/>
    <property type="match status" value="1"/>
</dbReference>
<keyword evidence="15" id="KW-1185">Reference proteome</keyword>
<keyword evidence="8 10" id="KW-0413">Isomerase</keyword>
<feature type="domain" description="PPIase FKBP-type" evidence="11">
    <location>
        <begin position="158"/>
        <end position="233"/>
    </location>
</feature>
<evidence type="ECO:0000256" key="6">
    <source>
        <dbReference type="ARBA" id="ARBA00023110"/>
    </source>
</evidence>
<dbReference type="EMBL" id="JAATJA010000001">
    <property type="protein sequence ID" value="NJB66960.1"/>
    <property type="molecule type" value="Genomic_DNA"/>
</dbReference>
<feature type="domain" description="Trigger factor ribosome-binding bacterial" evidence="12">
    <location>
        <begin position="1"/>
        <end position="144"/>
    </location>
</feature>